<dbReference type="Proteomes" id="UP000076727">
    <property type="component" value="Unassembled WGS sequence"/>
</dbReference>
<dbReference type="Gene3D" id="1.25.40.20">
    <property type="entry name" value="Ankyrin repeat-containing domain"/>
    <property type="match status" value="1"/>
</dbReference>
<dbReference type="AlphaFoldDB" id="A0A165N426"/>
<gene>
    <name evidence="6" type="ORF">DAEQUDRAFT_730189</name>
</gene>
<dbReference type="InterPro" id="IPR002893">
    <property type="entry name" value="Znf_MYND"/>
</dbReference>
<dbReference type="PROSITE" id="PS50865">
    <property type="entry name" value="ZF_MYND_2"/>
    <property type="match status" value="1"/>
</dbReference>
<dbReference type="Gene3D" id="6.10.140.2220">
    <property type="match status" value="1"/>
</dbReference>
<evidence type="ECO:0000256" key="4">
    <source>
        <dbReference type="PROSITE-ProRule" id="PRU00134"/>
    </source>
</evidence>
<dbReference type="GO" id="GO:0008270">
    <property type="term" value="F:zinc ion binding"/>
    <property type="evidence" value="ECO:0007669"/>
    <property type="project" value="UniProtKB-KW"/>
</dbReference>
<evidence type="ECO:0000259" key="5">
    <source>
        <dbReference type="PROSITE" id="PS50865"/>
    </source>
</evidence>
<protein>
    <recommendedName>
        <fullName evidence="5">MYND-type domain-containing protein</fullName>
    </recommendedName>
</protein>
<dbReference type="SUPFAM" id="SSF144232">
    <property type="entry name" value="HIT/MYND zinc finger-like"/>
    <property type="match status" value="1"/>
</dbReference>
<evidence type="ECO:0000256" key="2">
    <source>
        <dbReference type="ARBA" id="ARBA00022771"/>
    </source>
</evidence>
<evidence type="ECO:0000313" key="6">
    <source>
        <dbReference type="EMBL" id="KZT66484.1"/>
    </source>
</evidence>
<dbReference type="EMBL" id="KV429088">
    <property type="protein sequence ID" value="KZT66484.1"/>
    <property type="molecule type" value="Genomic_DNA"/>
</dbReference>
<dbReference type="InterPro" id="IPR036770">
    <property type="entry name" value="Ankyrin_rpt-contain_sf"/>
</dbReference>
<dbReference type="OrthoDB" id="432970at2759"/>
<dbReference type="SUPFAM" id="SSF48403">
    <property type="entry name" value="Ankyrin repeat"/>
    <property type="match status" value="1"/>
</dbReference>
<dbReference type="Pfam" id="PF01753">
    <property type="entry name" value="zf-MYND"/>
    <property type="match status" value="1"/>
</dbReference>
<organism evidence="6 7">
    <name type="scientific">Daedalea quercina L-15889</name>
    <dbReference type="NCBI Taxonomy" id="1314783"/>
    <lineage>
        <taxon>Eukaryota</taxon>
        <taxon>Fungi</taxon>
        <taxon>Dikarya</taxon>
        <taxon>Basidiomycota</taxon>
        <taxon>Agaricomycotina</taxon>
        <taxon>Agaricomycetes</taxon>
        <taxon>Polyporales</taxon>
        <taxon>Fomitopsis</taxon>
    </lineage>
</organism>
<keyword evidence="2 4" id="KW-0863">Zinc-finger</keyword>
<evidence type="ECO:0000256" key="1">
    <source>
        <dbReference type="ARBA" id="ARBA00022723"/>
    </source>
</evidence>
<keyword evidence="7" id="KW-1185">Reference proteome</keyword>
<reference evidence="6 7" key="1">
    <citation type="journal article" date="2016" name="Mol. Biol. Evol.">
        <title>Comparative Genomics of Early-Diverging Mushroom-Forming Fungi Provides Insights into the Origins of Lignocellulose Decay Capabilities.</title>
        <authorList>
            <person name="Nagy L.G."/>
            <person name="Riley R."/>
            <person name="Tritt A."/>
            <person name="Adam C."/>
            <person name="Daum C."/>
            <person name="Floudas D."/>
            <person name="Sun H."/>
            <person name="Yadav J.S."/>
            <person name="Pangilinan J."/>
            <person name="Larsson K.H."/>
            <person name="Matsuura K."/>
            <person name="Barry K."/>
            <person name="Labutti K."/>
            <person name="Kuo R."/>
            <person name="Ohm R.A."/>
            <person name="Bhattacharya S.S."/>
            <person name="Shirouzu T."/>
            <person name="Yoshinaga Y."/>
            <person name="Martin F.M."/>
            <person name="Grigoriev I.V."/>
            <person name="Hibbett D.S."/>
        </authorList>
    </citation>
    <scope>NUCLEOTIDE SEQUENCE [LARGE SCALE GENOMIC DNA]</scope>
    <source>
        <strain evidence="6 7">L-15889</strain>
    </source>
</reference>
<name>A0A165N426_9APHY</name>
<dbReference type="STRING" id="1314783.A0A165N426"/>
<keyword evidence="3" id="KW-0862">Zinc</keyword>
<feature type="domain" description="MYND-type" evidence="5">
    <location>
        <begin position="282"/>
        <end position="322"/>
    </location>
</feature>
<keyword evidence="1" id="KW-0479">Metal-binding</keyword>
<proteinExistence type="predicted"/>
<evidence type="ECO:0000313" key="7">
    <source>
        <dbReference type="Proteomes" id="UP000076727"/>
    </source>
</evidence>
<accession>A0A165N426</accession>
<sequence length="327" mass="36142">MATNIPANNFQALLNSLSGHYARVGQGRSLEEILQSYGPLSGVESQRLRSYFTSHGLNPARDLDFYGAAIFSGDVASVKDDFTSRVARLLAASDSEDDARKAAAQEIYQLTWGPTRVPVYDLILLGTLAIPDRRAQILEAARFLISEANVSVVGVDLSGSQAIYHCISTKPAFDPELAQMLYDAGADVNLRNRYGGTPAHEITQVYDVVNPESMQRSADALKWFLDHGGNVDMKDNDGAAARGSVESMRRSARVARSGVRLPMWAVLDQEDRRRQRLVDSICAFCGRDDITPKRCSQCTNALYCPKPRKCQKLDWPRHKVSCQVSRV</sequence>
<evidence type="ECO:0000256" key="3">
    <source>
        <dbReference type="ARBA" id="ARBA00022833"/>
    </source>
</evidence>